<evidence type="ECO:0000256" key="2">
    <source>
        <dbReference type="SAM" id="SignalP"/>
    </source>
</evidence>
<protein>
    <submittedName>
        <fullName evidence="3">Uncharacterized protein</fullName>
    </submittedName>
</protein>
<evidence type="ECO:0000313" key="4">
    <source>
        <dbReference type="Proteomes" id="UP000191110"/>
    </source>
</evidence>
<feature type="compositionally biased region" description="Low complexity" evidence="1">
    <location>
        <begin position="34"/>
        <end position="50"/>
    </location>
</feature>
<proteinExistence type="predicted"/>
<accession>A0A1T2LAD0</accession>
<feature type="region of interest" description="Disordered" evidence="1">
    <location>
        <begin position="26"/>
        <end position="62"/>
    </location>
</feature>
<organism evidence="3 4">
    <name type="scientific">Solemya pervernicosa gill symbiont</name>
    <dbReference type="NCBI Taxonomy" id="642797"/>
    <lineage>
        <taxon>Bacteria</taxon>
        <taxon>Pseudomonadati</taxon>
        <taxon>Pseudomonadota</taxon>
        <taxon>Gammaproteobacteria</taxon>
        <taxon>sulfur-oxidizing symbionts</taxon>
    </lineage>
</organism>
<keyword evidence="2" id="KW-0732">Signal</keyword>
<feature type="signal peptide" evidence="2">
    <location>
        <begin position="1"/>
        <end position="25"/>
    </location>
</feature>
<dbReference type="AlphaFoldDB" id="A0A1T2LAD0"/>
<keyword evidence="4" id="KW-1185">Reference proteome</keyword>
<feature type="compositionally biased region" description="Acidic residues" evidence="1">
    <location>
        <begin position="51"/>
        <end position="62"/>
    </location>
</feature>
<feature type="chain" id="PRO_5012865798" evidence="2">
    <location>
        <begin position="26"/>
        <end position="62"/>
    </location>
</feature>
<name>A0A1T2LAD0_9GAMM</name>
<reference evidence="3 4" key="1">
    <citation type="submission" date="2016-11" db="EMBL/GenBank/DDBJ databases">
        <title>Mixed transmission modes and dynamic genome evolution in an obligate animal-bacterial symbiosis.</title>
        <authorList>
            <person name="Russell S.L."/>
            <person name="Corbett-Detig R.B."/>
            <person name="Cavanaugh C.M."/>
        </authorList>
    </citation>
    <scope>NUCLEOTIDE SEQUENCE [LARGE SCALE GENOMIC DNA]</scope>
    <source>
        <strain evidence="3">Sveles-Q1</strain>
    </source>
</reference>
<dbReference type="EMBL" id="MPRL01000003">
    <property type="protein sequence ID" value="OOZ42055.1"/>
    <property type="molecule type" value="Genomic_DNA"/>
</dbReference>
<dbReference type="Proteomes" id="UP000191110">
    <property type="component" value="Unassembled WGS sequence"/>
</dbReference>
<sequence>MEIGMTLKRVLICLGLLALLPSAYAAESGEKAAETSGQTTSESGGTTNDENTAETEAEPDCD</sequence>
<evidence type="ECO:0000313" key="3">
    <source>
        <dbReference type="EMBL" id="OOZ42055.1"/>
    </source>
</evidence>
<comment type="caution">
    <text evidence="3">The sequence shown here is derived from an EMBL/GenBank/DDBJ whole genome shotgun (WGS) entry which is preliminary data.</text>
</comment>
<evidence type="ECO:0000256" key="1">
    <source>
        <dbReference type="SAM" id="MobiDB-lite"/>
    </source>
</evidence>
<gene>
    <name evidence="3" type="ORF">BOW53_01595</name>
</gene>